<dbReference type="RefSeq" id="WP_073590720.1">
    <property type="nucleotide sequence ID" value="NZ_FRFD01000013.1"/>
</dbReference>
<dbReference type="EMBL" id="FRFD01000013">
    <property type="protein sequence ID" value="SHO53371.1"/>
    <property type="molecule type" value="Genomic_DNA"/>
</dbReference>
<dbReference type="GO" id="GO:0009378">
    <property type="term" value="F:four-way junction helicase activity"/>
    <property type="evidence" value="ECO:0007669"/>
    <property type="project" value="TreeGrafter"/>
</dbReference>
<comment type="catalytic activity">
    <reaction evidence="6">
        <text>Couples ATP hydrolysis with the unwinding of duplex DNA by translocating in the 3'-5' direction.</text>
        <dbReference type="EC" id="5.6.2.4"/>
    </reaction>
</comment>
<dbReference type="GO" id="GO:0005694">
    <property type="term" value="C:chromosome"/>
    <property type="evidence" value="ECO:0007669"/>
    <property type="project" value="TreeGrafter"/>
</dbReference>
<evidence type="ECO:0000256" key="3">
    <source>
        <dbReference type="ARBA" id="ARBA00022840"/>
    </source>
</evidence>
<dbReference type="InterPro" id="IPR027417">
    <property type="entry name" value="P-loop_NTPase"/>
</dbReference>
<evidence type="ECO:0000313" key="10">
    <source>
        <dbReference type="EMBL" id="SHO53371.1"/>
    </source>
</evidence>
<evidence type="ECO:0000259" key="9">
    <source>
        <dbReference type="PROSITE" id="PS51194"/>
    </source>
</evidence>
<feature type="domain" description="Helicase ATP-binding" evidence="8">
    <location>
        <begin position="159"/>
        <end position="339"/>
    </location>
</feature>
<keyword evidence="2" id="KW-0547">Nucleotide-binding</keyword>
<dbReference type="GO" id="GO:0003677">
    <property type="term" value="F:DNA binding"/>
    <property type="evidence" value="ECO:0007669"/>
    <property type="project" value="UniProtKB-KW"/>
</dbReference>
<sequence>MKNQSELEILVEKYIGGKLEKLVIDYSIAENVVDMFALKTVKRLFIAYELYKGSRSFYEDFLLAIREYLLVFKTSISLPFRIPKTNDYAISFDDEKQRYFTSLQLPDGVITDFVNQVYSGNAPIETESGYILTTDPFIYHLTEFSAFKTHAQKLSVYGALNTPDGYTTLVSLPTGGGKSLITQTISYQKDGLTIIIVPTVSLAIDQVRVAKQIIKNRDVDAEIFSYSSDVDAAPIIKAVKDQTAKMLFISPEALINNQGFKNAISEANKKRYLKNIVIDEAHIVVDWGASFRVDYQCLESWRKNLIFSNPNLRTFLLSATFEQKSIDILKSFFSQEDKWIEVRCDELRHEPRYMVINNKSYTAKQKKLIELVKKLPHPMIIYVARPVEADELKKLLHENGINNVVTFTGLTSNSKRRTLIDEWVDDRFEIMIATSAFGVGVDKQDVRTVIHTYIPENPNAYYQELGRGGRDRLPCLSVLCLYIEDEKIGRNRISKRVLTTEKLVRRWDSIYNNVNSRRLDNKIYIDTTIKPNYALDPMDDSPTSDTDMNWNVYVLLFLRRYGLIRVDDVITENGKYIFIVQILDDALRSTDDALTNVIDHYRSLEWESFSGAYSRMVIATKKINSECISEMFYDTYQKVSEYCAGCNAHTTAIIGDSRDYPLKMPVREPKKLISSEAMAFVGDGDDMAIMAPNNVDISTMKILAKKGISTVILMNDETSSICNDIICKLDARNMFIIGEEELLGLIKISAYYFISGVVAVIYPNDDGKAFEKYRIVKQYLVGRSGIKVVHIISHNFEFKSIDKTFTELIAGQVTALENII</sequence>
<dbReference type="InterPro" id="IPR001650">
    <property type="entry name" value="Helicase_C-like"/>
</dbReference>
<keyword evidence="11" id="KW-1185">Reference proteome</keyword>
<evidence type="ECO:0000256" key="2">
    <source>
        <dbReference type="ARBA" id="ARBA00022741"/>
    </source>
</evidence>
<reference evidence="10 11" key="1">
    <citation type="submission" date="2016-12" db="EMBL/GenBank/DDBJ databases">
        <authorList>
            <person name="Song W.-J."/>
            <person name="Kurnit D.M."/>
        </authorList>
    </citation>
    <scope>NUCLEOTIDE SEQUENCE [LARGE SCALE GENOMIC DNA]</scope>
    <source>
        <strain evidence="10 11">DSM 12503</strain>
    </source>
</reference>
<comment type="similarity">
    <text evidence="1">Belongs to the helicase family. RecQ subfamily.</text>
</comment>
<dbReference type="SUPFAM" id="SSF52540">
    <property type="entry name" value="P-loop containing nucleoside triphosphate hydrolases"/>
    <property type="match status" value="1"/>
</dbReference>
<dbReference type="STRING" id="1121345.SAMN02745217_04091"/>
<dbReference type="PANTHER" id="PTHR13710:SF105">
    <property type="entry name" value="ATP-DEPENDENT DNA HELICASE Q1"/>
    <property type="match status" value="1"/>
</dbReference>
<dbReference type="GO" id="GO:0000724">
    <property type="term" value="P:double-strand break repair via homologous recombination"/>
    <property type="evidence" value="ECO:0007669"/>
    <property type="project" value="TreeGrafter"/>
</dbReference>
<gene>
    <name evidence="10" type="ORF">SAMN02745217_04091</name>
</gene>
<evidence type="ECO:0000256" key="7">
    <source>
        <dbReference type="ARBA" id="ARBA00034808"/>
    </source>
</evidence>
<keyword evidence="4" id="KW-0238">DNA-binding</keyword>
<dbReference type="AlphaFoldDB" id="A0A1M7YL68"/>
<dbReference type="InterPro" id="IPR014001">
    <property type="entry name" value="Helicase_ATP-bd"/>
</dbReference>
<keyword evidence="10" id="KW-0378">Hydrolase</keyword>
<evidence type="ECO:0000313" key="11">
    <source>
        <dbReference type="Proteomes" id="UP000184612"/>
    </source>
</evidence>
<dbReference type="SMART" id="SM00487">
    <property type="entry name" value="DEXDc"/>
    <property type="match status" value="1"/>
</dbReference>
<dbReference type="EC" id="5.6.2.4" evidence="7"/>
<keyword evidence="3" id="KW-0067">ATP-binding</keyword>
<keyword evidence="10" id="KW-0347">Helicase</keyword>
<accession>A0A1M7YL68</accession>
<dbReference type="Proteomes" id="UP000184612">
    <property type="component" value="Unassembled WGS sequence"/>
</dbReference>
<dbReference type="Pfam" id="PF00270">
    <property type="entry name" value="DEAD"/>
    <property type="match status" value="1"/>
</dbReference>
<evidence type="ECO:0000256" key="6">
    <source>
        <dbReference type="ARBA" id="ARBA00034617"/>
    </source>
</evidence>
<dbReference type="GO" id="GO:0005737">
    <property type="term" value="C:cytoplasm"/>
    <property type="evidence" value="ECO:0007669"/>
    <property type="project" value="TreeGrafter"/>
</dbReference>
<evidence type="ECO:0000256" key="5">
    <source>
        <dbReference type="ARBA" id="ARBA00023235"/>
    </source>
</evidence>
<protein>
    <recommendedName>
        <fullName evidence="7">DNA 3'-5' helicase</fullName>
        <ecNumber evidence="7">5.6.2.4</ecNumber>
    </recommendedName>
</protein>
<evidence type="ECO:0000256" key="1">
    <source>
        <dbReference type="ARBA" id="ARBA00005446"/>
    </source>
</evidence>
<dbReference type="PROSITE" id="PS51192">
    <property type="entry name" value="HELICASE_ATP_BIND_1"/>
    <property type="match status" value="1"/>
</dbReference>
<dbReference type="Gene3D" id="3.40.50.300">
    <property type="entry name" value="P-loop containing nucleotide triphosphate hydrolases"/>
    <property type="match status" value="2"/>
</dbReference>
<dbReference type="GO" id="GO:0043138">
    <property type="term" value="F:3'-5' DNA helicase activity"/>
    <property type="evidence" value="ECO:0007669"/>
    <property type="project" value="UniProtKB-EC"/>
</dbReference>
<proteinExistence type="inferred from homology"/>
<feature type="domain" description="Helicase C-terminal" evidence="9">
    <location>
        <begin position="367"/>
        <end position="518"/>
    </location>
</feature>
<name>A0A1M7YL68_9FIRM</name>
<dbReference type="GO" id="GO:0005524">
    <property type="term" value="F:ATP binding"/>
    <property type="evidence" value="ECO:0007669"/>
    <property type="project" value="UniProtKB-KW"/>
</dbReference>
<dbReference type="SMART" id="SM00490">
    <property type="entry name" value="HELICc"/>
    <property type="match status" value="1"/>
</dbReference>
<dbReference type="OrthoDB" id="9763310at2"/>
<evidence type="ECO:0000256" key="4">
    <source>
        <dbReference type="ARBA" id="ARBA00023125"/>
    </source>
</evidence>
<organism evidence="10 11">
    <name type="scientific">Anaerocolumna xylanovorans DSM 12503</name>
    <dbReference type="NCBI Taxonomy" id="1121345"/>
    <lineage>
        <taxon>Bacteria</taxon>
        <taxon>Bacillati</taxon>
        <taxon>Bacillota</taxon>
        <taxon>Clostridia</taxon>
        <taxon>Lachnospirales</taxon>
        <taxon>Lachnospiraceae</taxon>
        <taxon>Anaerocolumna</taxon>
    </lineage>
</organism>
<dbReference type="Pfam" id="PF00271">
    <property type="entry name" value="Helicase_C"/>
    <property type="match status" value="1"/>
</dbReference>
<dbReference type="PANTHER" id="PTHR13710">
    <property type="entry name" value="DNA HELICASE RECQ FAMILY MEMBER"/>
    <property type="match status" value="1"/>
</dbReference>
<dbReference type="PROSITE" id="PS51194">
    <property type="entry name" value="HELICASE_CTER"/>
    <property type="match status" value="1"/>
</dbReference>
<keyword evidence="5" id="KW-0413">Isomerase</keyword>
<dbReference type="InterPro" id="IPR011545">
    <property type="entry name" value="DEAD/DEAH_box_helicase_dom"/>
</dbReference>
<evidence type="ECO:0000259" key="8">
    <source>
        <dbReference type="PROSITE" id="PS51192"/>
    </source>
</evidence>